<evidence type="ECO:0000313" key="1">
    <source>
        <dbReference type="EMBL" id="ONI33354.1"/>
    </source>
</evidence>
<dbReference type="Proteomes" id="UP000006882">
    <property type="component" value="Chromosome G1"/>
</dbReference>
<reference evidence="1 2" key="1">
    <citation type="journal article" date="2013" name="Nat. Genet.">
        <title>The high-quality draft genome of peach (Prunus persica) identifies unique patterns of genetic diversity, domestication and genome evolution.</title>
        <authorList>
            <consortium name="International Peach Genome Initiative"/>
            <person name="Verde I."/>
            <person name="Abbott A.G."/>
            <person name="Scalabrin S."/>
            <person name="Jung S."/>
            <person name="Shu S."/>
            <person name="Marroni F."/>
            <person name="Zhebentyayeva T."/>
            <person name="Dettori M.T."/>
            <person name="Grimwood J."/>
            <person name="Cattonaro F."/>
            <person name="Zuccolo A."/>
            <person name="Rossini L."/>
            <person name="Jenkins J."/>
            <person name="Vendramin E."/>
            <person name="Meisel L.A."/>
            <person name="Decroocq V."/>
            <person name="Sosinski B."/>
            <person name="Prochnik S."/>
            <person name="Mitros T."/>
            <person name="Policriti A."/>
            <person name="Cipriani G."/>
            <person name="Dondini L."/>
            <person name="Ficklin S."/>
            <person name="Goodstein D.M."/>
            <person name="Xuan P."/>
            <person name="Del Fabbro C."/>
            <person name="Aramini V."/>
            <person name="Copetti D."/>
            <person name="Gonzalez S."/>
            <person name="Horner D.S."/>
            <person name="Falchi R."/>
            <person name="Lucas S."/>
            <person name="Mica E."/>
            <person name="Maldonado J."/>
            <person name="Lazzari B."/>
            <person name="Bielenberg D."/>
            <person name="Pirona R."/>
            <person name="Miculan M."/>
            <person name="Barakat A."/>
            <person name="Testolin R."/>
            <person name="Stella A."/>
            <person name="Tartarini S."/>
            <person name="Tonutti P."/>
            <person name="Arus P."/>
            <person name="Orellana A."/>
            <person name="Wells C."/>
            <person name="Main D."/>
            <person name="Vizzotto G."/>
            <person name="Silva H."/>
            <person name="Salamini F."/>
            <person name="Schmutz J."/>
            <person name="Morgante M."/>
            <person name="Rokhsar D.S."/>
        </authorList>
    </citation>
    <scope>NUCLEOTIDE SEQUENCE [LARGE SCALE GENOMIC DNA]</scope>
    <source>
        <strain evidence="2">cv. Nemared</strain>
    </source>
</reference>
<proteinExistence type="predicted"/>
<keyword evidence="2" id="KW-1185">Reference proteome</keyword>
<protein>
    <submittedName>
        <fullName evidence="1">Uncharacterized protein</fullName>
    </submittedName>
</protein>
<dbReference type="AlphaFoldDB" id="A0A251RBB9"/>
<name>A0A251RBB9_PRUPE</name>
<accession>A0A251RBB9</accession>
<dbReference type="Gramene" id="ONI33354">
    <property type="protein sequence ID" value="ONI33354"/>
    <property type="gene ID" value="PRUPE_1G418800"/>
</dbReference>
<organism evidence="1 2">
    <name type="scientific">Prunus persica</name>
    <name type="common">Peach</name>
    <name type="synonym">Amygdalus persica</name>
    <dbReference type="NCBI Taxonomy" id="3760"/>
    <lineage>
        <taxon>Eukaryota</taxon>
        <taxon>Viridiplantae</taxon>
        <taxon>Streptophyta</taxon>
        <taxon>Embryophyta</taxon>
        <taxon>Tracheophyta</taxon>
        <taxon>Spermatophyta</taxon>
        <taxon>Magnoliopsida</taxon>
        <taxon>eudicotyledons</taxon>
        <taxon>Gunneridae</taxon>
        <taxon>Pentapetalae</taxon>
        <taxon>rosids</taxon>
        <taxon>fabids</taxon>
        <taxon>Rosales</taxon>
        <taxon>Rosaceae</taxon>
        <taxon>Amygdaloideae</taxon>
        <taxon>Amygdaleae</taxon>
        <taxon>Prunus</taxon>
    </lineage>
</organism>
<sequence length="90" mass="10609">MNRAVSGKYKINKLIKIRTWNDCRHNINYTFSPVLYTNNSHEGTHVKNEQPLGHGFWLTYGHSTCFKFQAQYARTFTLNHFLKQANYSLP</sequence>
<gene>
    <name evidence="1" type="ORF">PRUPE_1G418800</name>
</gene>
<evidence type="ECO:0000313" key="2">
    <source>
        <dbReference type="Proteomes" id="UP000006882"/>
    </source>
</evidence>
<dbReference type="EMBL" id="CM007651">
    <property type="protein sequence ID" value="ONI33354.1"/>
    <property type="molecule type" value="Genomic_DNA"/>
</dbReference>